<evidence type="ECO:0000256" key="12">
    <source>
        <dbReference type="ARBA" id="ARBA00034338"/>
    </source>
</evidence>
<evidence type="ECO:0000256" key="14">
    <source>
        <dbReference type="ARBA" id="ARBA00043760"/>
    </source>
</evidence>
<dbReference type="FunFam" id="3.90.190.10:FF:000029">
    <property type="entry name" value="Phosphatidylinositol 3,4,5-trisphosphate 3-phosphatase and dual-specificity protein phosphatase PTEN"/>
    <property type="match status" value="1"/>
</dbReference>
<comment type="catalytic activity">
    <reaction evidence="19">
        <text>O-phospho-L-tyrosyl-[protein] + H2O = L-tyrosyl-[protein] + phosphate</text>
        <dbReference type="Rhea" id="RHEA:10684"/>
        <dbReference type="Rhea" id="RHEA-COMP:10136"/>
        <dbReference type="Rhea" id="RHEA-COMP:20101"/>
        <dbReference type="ChEBI" id="CHEBI:15377"/>
        <dbReference type="ChEBI" id="CHEBI:43474"/>
        <dbReference type="ChEBI" id="CHEBI:46858"/>
        <dbReference type="ChEBI" id="CHEBI:61978"/>
        <dbReference type="EC" id="3.1.3.48"/>
    </reaction>
    <physiologicalReaction direction="left-to-right" evidence="19">
        <dbReference type="Rhea" id="RHEA:10685"/>
    </physiologicalReaction>
</comment>
<feature type="domain" description="C2 tensin-type" evidence="23">
    <location>
        <begin position="191"/>
        <end position="393"/>
    </location>
</feature>
<dbReference type="GO" id="GO:0004722">
    <property type="term" value="F:protein serine/threonine phosphatase activity"/>
    <property type="evidence" value="ECO:0007669"/>
    <property type="project" value="UniProtKB-EC"/>
</dbReference>
<evidence type="ECO:0000256" key="19">
    <source>
        <dbReference type="ARBA" id="ARBA00051341"/>
    </source>
</evidence>
<dbReference type="InterPro" id="IPR035892">
    <property type="entry name" value="C2_domain_sf"/>
</dbReference>
<dbReference type="GO" id="GO:0046856">
    <property type="term" value="P:phosphatidylinositol dephosphorylation"/>
    <property type="evidence" value="ECO:0007669"/>
    <property type="project" value="TreeGrafter"/>
</dbReference>
<dbReference type="EMBL" id="JAVRJZ010000002">
    <property type="protein sequence ID" value="KAK2725553.1"/>
    <property type="molecule type" value="Genomic_DNA"/>
</dbReference>
<comment type="catalytic activity">
    <reaction evidence="18">
        <text>O-phospho-L-threonyl-[protein] + H2O = L-threonyl-[protein] + phosphate</text>
        <dbReference type="Rhea" id="RHEA:47004"/>
        <dbReference type="Rhea" id="RHEA-COMP:11060"/>
        <dbReference type="Rhea" id="RHEA-COMP:11605"/>
        <dbReference type="ChEBI" id="CHEBI:15377"/>
        <dbReference type="ChEBI" id="CHEBI:30013"/>
        <dbReference type="ChEBI" id="CHEBI:43474"/>
        <dbReference type="ChEBI" id="CHEBI:61977"/>
        <dbReference type="EC" id="3.1.3.16"/>
    </reaction>
    <physiologicalReaction direction="left-to-right" evidence="18">
        <dbReference type="Rhea" id="RHEA:47005"/>
    </physiologicalReaction>
</comment>
<evidence type="ECO:0000256" key="13">
    <source>
        <dbReference type="ARBA" id="ARBA00043734"/>
    </source>
</evidence>
<dbReference type="InterPro" id="IPR057023">
    <property type="entry name" value="PTP-SAK"/>
</dbReference>
<comment type="catalytic activity">
    <reaction evidence="14">
        <text>a 1,2-diacyl-sn-glycero-3-phospho-(1D-myo-inositol-3,4,5-trisphosphate) + H2O = a 1,2-diacyl-sn-glycero-3-phospho-(1D-myo-inositol-4,5-bisphosphate) + phosphate</text>
        <dbReference type="Rhea" id="RHEA:25017"/>
        <dbReference type="ChEBI" id="CHEBI:15377"/>
        <dbReference type="ChEBI" id="CHEBI:43474"/>
        <dbReference type="ChEBI" id="CHEBI:57836"/>
        <dbReference type="ChEBI" id="CHEBI:58456"/>
        <dbReference type="EC" id="3.1.3.67"/>
    </reaction>
    <physiologicalReaction direction="left-to-right" evidence="14">
        <dbReference type="Rhea" id="RHEA:25018"/>
    </physiologicalReaction>
</comment>
<comment type="catalytic activity">
    <reaction evidence="10">
        <text>1,2-dihexadecanoyl-sn-glycero-3-phospho-(1D-myo-inositol-3,4,5-trisphosphate) + H2O = 1,2-dihexadecanoyl-sn-glycero-3-phospho-(1D-myo-inositol-4,5-bisphosphate) + phosphate</text>
        <dbReference type="Rhea" id="RHEA:43560"/>
        <dbReference type="ChEBI" id="CHEBI:15377"/>
        <dbReference type="ChEBI" id="CHEBI:43474"/>
        <dbReference type="ChEBI" id="CHEBI:83420"/>
        <dbReference type="ChEBI" id="CHEBI:83423"/>
    </reaction>
    <physiologicalReaction direction="left-to-right" evidence="10">
        <dbReference type="Rhea" id="RHEA:43561"/>
    </physiologicalReaction>
</comment>
<feature type="compositionally biased region" description="Polar residues" evidence="20">
    <location>
        <begin position="496"/>
        <end position="506"/>
    </location>
</feature>
<dbReference type="PROSITE" id="PS00383">
    <property type="entry name" value="TYR_PHOSPHATASE_1"/>
    <property type="match status" value="1"/>
</dbReference>
<name>A0AA88IRP0_ARTSF</name>
<dbReference type="GO" id="GO:0008285">
    <property type="term" value="P:negative regulation of cell population proliferation"/>
    <property type="evidence" value="ECO:0007669"/>
    <property type="project" value="TreeGrafter"/>
</dbReference>
<evidence type="ECO:0000256" key="15">
    <source>
        <dbReference type="ARBA" id="ARBA00043762"/>
    </source>
</evidence>
<evidence type="ECO:0000313" key="25">
    <source>
        <dbReference type="Proteomes" id="UP001187531"/>
    </source>
</evidence>
<dbReference type="GO" id="GO:0043491">
    <property type="term" value="P:phosphatidylinositol 3-kinase/protein kinase B signal transduction"/>
    <property type="evidence" value="ECO:0007669"/>
    <property type="project" value="TreeGrafter"/>
</dbReference>
<comment type="similarity">
    <text evidence="2">Belongs to the PTEN phosphatase protein family.</text>
</comment>
<dbReference type="PROSITE" id="PS51182">
    <property type="entry name" value="C2_TENSIN"/>
    <property type="match status" value="1"/>
</dbReference>
<comment type="catalytic activity">
    <reaction evidence="15">
        <text>1D-myo-inositol 1,3,4,5,6-pentakisphosphate + H2O = 1D-myo-inositol 1,4,5,6-tetrakisphosphate + phosphate</text>
        <dbReference type="Rhea" id="RHEA:77143"/>
        <dbReference type="ChEBI" id="CHEBI:15377"/>
        <dbReference type="ChEBI" id="CHEBI:43474"/>
        <dbReference type="ChEBI" id="CHEBI:57627"/>
        <dbReference type="ChEBI" id="CHEBI:57733"/>
    </reaction>
    <physiologicalReaction direction="left-to-right" evidence="15">
        <dbReference type="Rhea" id="RHEA:77144"/>
    </physiologicalReaction>
</comment>
<dbReference type="EC" id="3.1.3.16" evidence="5"/>
<dbReference type="Pfam" id="PF22784">
    <property type="entry name" value="PTP-SAK"/>
    <property type="match status" value="1"/>
</dbReference>
<dbReference type="EC" id="3.1.3.48" evidence="4"/>
<dbReference type="InterPro" id="IPR000387">
    <property type="entry name" value="Tyr_Pase_dom"/>
</dbReference>
<comment type="subcellular location">
    <subcellularLocation>
        <location evidence="1">Cytoplasm</location>
    </subcellularLocation>
</comment>
<evidence type="ECO:0000256" key="20">
    <source>
        <dbReference type="SAM" id="MobiDB-lite"/>
    </source>
</evidence>
<dbReference type="GO" id="GO:0005634">
    <property type="term" value="C:nucleus"/>
    <property type="evidence" value="ECO:0007669"/>
    <property type="project" value="TreeGrafter"/>
</dbReference>
<gene>
    <name evidence="24" type="ORF">QYM36_000150</name>
</gene>
<evidence type="ECO:0000256" key="8">
    <source>
        <dbReference type="ARBA" id="ARBA00022912"/>
    </source>
</evidence>
<protein>
    <recommendedName>
        <fullName evidence="12">Phosphatidylinositol 3,4,5-trisphosphate 3-phosphatase and dual-specificity protein phosphatase PTEN</fullName>
        <ecNumber evidence="5">3.1.3.16</ecNumber>
        <ecNumber evidence="4">3.1.3.48</ecNumber>
        <ecNumber evidence="3">3.1.3.67</ecNumber>
    </recommendedName>
    <alternativeName>
        <fullName evidence="16">Inositol polyphosphate 3-phosphatase</fullName>
    </alternativeName>
</protein>
<organism evidence="24 25">
    <name type="scientific">Artemia franciscana</name>
    <name type="common">Brine shrimp</name>
    <name type="synonym">Artemia sanfranciscana</name>
    <dbReference type="NCBI Taxonomy" id="6661"/>
    <lineage>
        <taxon>Eukaryota</taxon>
        <taxon>Metazoa</taxon>
        <taxon>Ecdysozoa</taxon>
        <taxon>Arthropoda</taxon>
        <taxon>Crustacea</taxon>
        <taxon>Branchiopoda</taxon>
        <taxon>Anostraca</taxon>
        <taxon>Artemiidae</taxon>
        <taxon>Artemia</taxon>
    </lineage>
</organism>
<dbReference type="InterPro" id="IPR014020">
    <property type="entry name" value="Tensin_C2-dom"/>
</dbReference>
<dbReference type="GO" id="GO:0005886">
    <property type="term" value="C:plasma membrane"/>
    <property type="evidence" value="ECO:0007669"/>
    <property type="project" value="TreeGrafter"/>
</dbReference>
<sequence length="506" mass="56698">MANPIRAIVSRKKIRYKQDGFDLDLTYILPNLIAMGYPAAKLESIYRNNIDEVIRFLEEKHKNHYRIYNLCSERKYDVKKFQDRVATYPFEDHNPPKLELMLPFCRDVDEWLRSNPENVAAVHCKAGKGRTGLMISCYLLFSGICKTAEDAMEFYGKARTSDRKGVTIPSQRRYVKYFEQLRVQRNCSYQPVALELQEIFLPCLPAIVTGVFAPQVIVYENENRRHTTVPSEVRKGATGVKFIFTCPIVLSGDVKIVLKHKSIVKETLFHFWFNTAFVDTVLDAPLPSDSSIVVIDGSATRVPAFGTAHPADSRSNRGSSHQPTMTPTILGNRFFAQRSSTMIASLPANSSNEPTRGPRLKMEFVTCDLDKVFKDKHSRFGANFKVICIFAKPSNNNRAQSSNVGYRRTRALSGHAINSNLKELRPPLSPTSLSSSPQARITCGPVCFLPEYSDGACNCQELSDSSSTVESESEGGGWDSANDSDQPSQVRYRALSESSVTTIEPS</sequence>
<comment type="catalytic activity">
    <reaction evidence="17">
        <text>O-phospho-L-seryl-[protein] + H2O = L-seryl-[protein] + phosphate</text>
        <dbReference type="Rhea" id="RHEA:20629"/>
        <dbReference type="Rhea" id="RHEA-COMP:9863"/>
        <dbReference type="Rhea" id="RHEA-COMP:11604"/>
        <dbReference type="ChEBI" id="CHEBI:15377"/>
        <dbReference type="ChEBI" id="CHEBI:29999"/>
        <dbReference type="ChEBI" id="CHEBI:43474"/>
        <dbReference type="ChEBI" id="CHEBI:83421"/>
        <dbReference type="EC" id="3.1.3.16"/>
    </reaction>
    <physiologicalReaction direction="left-to-right" evidence="17">
        <dbReference type="Rhea" id="RHEA:20630"/>
    </physiologicalReaction>
</comment>
<evidence type="ECO:0000256" key="3">
    <source>
        <dbReference type="ARBA" id="ARBA00013015"/>
    </source>
</evidence>
<evidence type="ECO:0000256" key="9">
    <source>
        <dbReference type="ARBA" id="ARBA00023098"/>
    </source>
</evidence>
<dbReference type="EMBL" id="JAVRJZ010000002">
    <property type="protein sequence ID" value="KAK2725552.1"/>
    <property type="molecule type" value="Genomic_DNA"/>
</dbReference>
<proteinExistence type="inferred from homology"/>
<evidence type="ECO:0000259" key="21">
    <source>
        <dbReference type="PROSITE" id="PS50056"/>
    </source>
</evidence>
<feature type="domain" description="Phosphatase tensin-type" evidence="22">
    <location>
        <begin position="14"/>
        <end position="185"/>
    </location>
</feature>
<comment type="catalytic activity">
    <reaction evidence="13">
        <text>1D-myo-inositol 1,3,4,5-tetrakisphosphate + H2O = 1D-myo-inositol 1,4,5-trisphosphate + phosphate</text>
        <dbReference type="Rhea" id="RHEA:77155"/>
        <dbReference type="ChEBI" id="CHEBI:15377"/>
        <dbReference type="ChEBI" id="CHEBI:43474"/>
        <dbReference type="ChEBI" id="CHEBI:57895"/>
        <dbReference type="ChEBI" id="CHEBI:203600"/>
    </reaction>
    <physiologicalReaction direction="left-to-right" evidence="13">
        <dbReference type="Rhea" id="RHEA:77156"/>
    </physiologicalReaction>
</comment>
<dbReference type="PANTHER" id="PTHR12305:SF81">
    <property type="entry name" value="PHOSPHATIDYLINOSITOL 3,4,5-TRISPHOSPHATE 3-PHOSPHATASE AND DUAL-SPECIFICITY PROTEIN PHOSPHATASE PTEN"/>
    <property type="match status" value="1"/>
</dbReference>
<dbReference type="AlphaFoldDB" id="A0AA88IRP0"/>
<dbReference type="PROSITE" id="PS50056">
    <property type="entry name" value="TYR_PHOSPHATASE_2"/>
    <property type="match status" value="1"/>
</dbReference>
<dbReference type="PANTHER" id="PTHR12305">
    <property type="entry name" value="PHOSPHATASE WITH HOMOLOGY TO TENSIN"/>
    <property type="match status" value="1"/>
</dbReference>
<dbReference type="CDD" id="cd14509">
    <property type="entry name" value="PTP_PTEN"/>
    <property type="match status" value="1"/>
</dbReference>
<keyword evidence="6" id="KW-0963">Cytoplasm</keyword>
<dbReference type="SMART" id="SM01326">
    <property type="entry name" value="PTEN_C2"/>
    <property type="match status" value="1"/>
</dbReference>
<keyword evidence="9" id="KW-0443">Lipid metabolism</keyword>
<dbReference type="GO" id="GO:0051896">
    <property type="term" value="P:regulation of phosphatidylinositol 3-kinase/protein kinase B signal transduction"/>
    <property type="evidence" value="ECO:0007669"/>
    <property type="project" value="TreeGrafter"/>
</dbReference>
<evidence type="ECO:0000256" key="11">
    <source>
        <dbReference type="ARBA" id="ARBA00034268"/>
    </source>
</evidence>
<evidence type="ECO:0000256" key="17">
    <source>
        <dbReference type="ARBA" id="ARBA00047986"/>
    </source>
</evidence>
<accession>A0AA88IRP0</accession>
<dbReference type="EC" id="3.1.3.67" evidence="3"/>
<dbReference type="GO" id="GO:0042995">
    <property type="term" value="C:cell projection"/>
    <property type="evidence" value="ECO:0007669"/>
    <property type="project" value="TreeGrafter"/>
</dbReference>
<keyword evidence="7" id="KW-0378">Hydrolase</keyword>
<feature type="domain" description="Tyrosine specific protein phosphatases" evidence="21">
    <location>
        <begin position="99"/>
        <end position="173"/>
    </location>
</feature>
<reference evidence="24" key="1">
    <citation type="submission" date="2023-07" db="EMBL/GenBank/DDBJ databases">
        <title>Chromosome-level genome assembly of Artemia franciscana.</title>
        <authorList>
            <person name="Jo E."/>
        </authorList>
    </citation>
    <scope>NUCLEOTIDE SEQUENCE</scope>
    <source>
        <tissue evidence="24">Whole body</tissue>
    </source>
</reference>
<keyword evidence="8" id="KW-0904">Protein phosphatase</keyword>
<dbReference type="GO" id="GO:0004725">
    <property type="term" value="F:protein tyrosine phosphatase activity"/>
    <property type="evidence" value="ECO:0007669"/>
    <property type="project" value="UniProtKB-EC"/>
</dbReference>
<dbReference type="InterPro" id="IPR051281">
    <property type="entry name" value="Dual-spec_lipid-protein_phosph"/>
</dbReference>
<dbReference type="Proteomes" id="UP001187531">
    <property type="component" value="Unassembled WGS sequence"/>
</dbReference>
<evidence type="ECO:0000256" key="7">
    <source>
        <dbReference type="ARBA" id="ARBA00022801"/>
    </source>
</evidence>
<evidence type="ECO:0000256" key="10">
    <source>
        <dbReference type="ARBA" id="ARBA00034256"/>
    </source>
</evidence>
<evidence type="ECO:0000256" key="1">
    <source>
        <dbReference type="ARBA" id="ARBA00004496"/>
    </source>
</evidence>
<evidence type="ECO:0000259" key="22">
    <source>
        <dbReference type="PROSITE" id="PS51181"/>
    </source>
</evidence>
<comment type="catalytic activity">
    <reaction evidence="11">
        <text>1,2-dioctanoyl-sn-glycero-3-phospho-(1D-myo-inositol-3,4,5-trisphosphate) + H2O = 1,2-dioctanoyl-sn-glycero-3-phospho-(1D-myo-inositol-4,5-bisphosphate) + phosphate</text>
        <dbReference type="Rhea" id="RHEA:43552"/>
        <dbReference type="ChEBI" id="CHEBI:15377"/>
        <dbReference type="ChEBI" id="CHEBI:43474"/>
        <dbReference type="ChEBI" id="CHEBI:83416"/>
        <dbReference type="ChEBI" id="CHEBI:83419"/>
    </reaction>
    <physiologicalReaction direction="left-to-right" evidence="11">
        <dbReference type="Rhea" id="RHEA:43553"/>
    </physiologicalReaction>
</comment>
<keyword evidence="25" id="KW-1185">Reference proteome</keyword>
<dbReference type="GO" id="GO:0016314">
    <property type="term" value="F:phosphatidylinositol-3,4,5-trisphosphate 3-phosphatase activity"/>
    <property type="evidence" value="ECO:0007669"/>
    <property type="project" value="UniProtKB-EC"/>
</dbReference>
<evidence type="ECO:0000256" key="16">
    <source>
        <dbReference type="ARBA" id="ARBA00044309"/>
    </source>
</evidence>
<dbReference type="GO" id="GO:0048870">
    <property type="term" value="P:cell motility"/>
    <property type="evidence" value="ECO:0007669"/>
    <property type="project" value="TreeGrafter"/>
</dbReference>
<dbReference type="InterPro" id="IPR029023">
    <property type="entry name" value="Tensin_phosphatase"/>
</dbReference>
<evidence type="ECO:0000256" key="6">
    <source>
        <dbReference type="ARBA" id="ARBA00022490"/>
    </source>
</evidence>
<evidence type="ECO:0000313" key="24">
    <source>
        <dbReference type="EMBL" id="KAK2725552.1"/>
    </source>
</evidence>
<evidence type="ECO:0000256" key="4">
    <source>
        <dbReference type="ARBA" id="ARBA00013064"/>
    </source>
</evidence>
<comment type="caution">
    <text evidence="24">The sequence shown here is derived from an EMBL/GenBank/DDBJ whole genome shotgun (WGS) entry which is preliminary data.</text>
</comment>
<dbReference type="InterPro" id="IPR045101">
    <property type="entry name" value="PTP_PTEN"/>
</dbReference>
<evidence type="ECO:0000256" key="18">
    <source>
        <dbReference type="ARBA" id="ARBA00048832"/>
    </source>
</evidence>
<evidence type="ECO:0000256" key="5">
    <source>
        <dbReference type="ARBA" id="ARBA00013081"/>
    </source>
</evidence>
<dbReference type="SUPFAM" id="SSF49562">
    <property type="entry name" value="C2 domain (Calcium/lipid-binding domain, CaLB)"/>
    <property type="match status" value="1"/>
</dbReference>
<dbReference type="Gene3D" id="3.90.190.10">
    <property type="entry name" value="Protein tyrosine phosphatase superfamily"/>
    <property type="match status" value="1"/>
</dbReference>
<dbReference type="SUPFAM" id="SSF52799">
    <property type="entry name" value="(Phosphotyrosine protein) phosphatases II"/>
    <property type="match status" value="1"/>
</dbReference>
<dbReference type="GO" id="GO:0050793">
    <property type="term" value="P:regulation of developmental process"/>
    <property type="evidence" value="ECO:0007669"/>
    <property type="project" value="UniProtKB-ARBA"/>
</dbReference>
<dbReference type="Pfam" id="PF10409">
    <property type="entry name" value="PTEN_C2"/>
    <property type="match status" value="1"/>
</dbReference>
<dbReference type="InterPro" id="IPR016130">
    <property type="entry name" value="Tyr_Pase_AS"/>
</dbReference>
<feature type="region of interest" description="Disordered" evidence="20">
    <location>
        <begin position="467"/>
        <end position="506"/>
    </location>
</feature>
<dbReference type="PROSITE" id="PS51181">
    <property type="entry name" value="PPASE_TENSIN"/>
    <property type="match status" value="1"/>
</dbReference>
<evidence type="ECO:0000256" key="2">
    <source>
        <dbReference type="ARBA" id="ARBA00007881"/>
    </source>
</evidence>
<dbReference type="Gene3D" id="2.60.40.1110">
    <property type="match status" value="1"/>
</dbReference>
<dbReference type="InterPro" id="IPR029021">
    <property type="entry name" value="Prot-tyrosine_phosphatase-like"/>
</dbReference>
<evidence type="ECO:0000259" key="23">
    <source>
        <dbReference type="PROSITE" id="PS51182"/>
    </source>
</evidence>
<dbReference type="GO" id="GO:0005829">
    <property type="term" value="C:cytosol"/>
    <property type="evidence" value="ECO:0007669"/>
    <property type="project" value="TreeGrafter"/>
</dbReference>